<keyword evidence="4" id="KW-1185">Reference proteome</keyword>
<feature type="domain" description="Wbp11/ELF5/Saf1 N-terminal" evidence="2">
    <location>
        <begin position="1"/>
        <end position="72"/>
    </location>
</feature>
<gene>
    <name evidence="3" type="ORF">Q9L58_004940</name>
</gene>
<feature type="region of interest" description="Disordered" evidence="1">
    <location>
        <begin position="229"/>
        <end position="251"/>
    </location>
</feature>
<accession>A0ABR3GJB3</accession>
<proteinExistence type="predicted"/>
<feature type="compositionally biased region" description="Polar residues" evidence="1">
    <location>
        <begin position="98"/>
        <end position="118"/>
    </location>
</feature>
<name>A0ABR3GJB3_9PEZI</name>
<evidence type="ECO:0000313" key="4">
    <source>
        <dbReference type="Proteomes" id="UP001447188"/>
    </source>
</evidence>
<feature type="region of interest" description="Disordered" evidence="1">
    <location>
        <begin position="1"/>
        <end position="36"/>
    </location>
</feature>
<evidence type="ECO:0000256" key="1">
    <source>
        <dbReference type="SAM" id="MobiDB-lite"/>
    </source>
</evidence>
<evidence type="ECO:0000313" key="3">
    <source>
        <dbReference type="EMBL" id="KAL0636034.1"/>
    </source>
</evidence>
<dbReference type="Proteomes" id="UP001447188">
    <property type="component" value="Unassembled WGS sequence"/>
</dbReference>
<dbReference type="InterPro" id="IPR019007">
    <property type="entry name" value="Wbp11/ELF5/Saf1_N"/>
</dbReference>
<comment type="caution">
    <text evidence="3">The sequence shown here is derived from an EMBL/GenBank/DDBJ whole genome shotgun (WGS) entry which is preliminary data.</text>
</comment>
<protein>
    <recommendedName>
        <fullName evidence="2">Wbp11/ELF5/Saf1 N-terminal domain-containing protein</fullName>
    </recommendedName>
</protein>
<feature type="compositionally biased region" description="Polar residues" evidence="1">
    <location>
        <begin position="126"/>
        <end position="144"/>
    </location>
</feature>
<feature type="compositionally biased region" description="Basic and acidic residues" evidence="1">
    <location>
        <begin position="82"/>
        <end position="97"/>
    </location>
</feature>
<organism evidence="3 4">
    <name type="scientific">Discina gigas</name>
    <dbReference type="NCBI Taxonomy" id="1032678"/>
    <lineage>
        <taxon>Eukaryota</taxon>
        <taxon>Fungi</taxon>
        <taxon>Dikarya</taxon>
        <taxon>Ascomycota</taxon>
        <taxon>Pezizomycotina</taxon>
        <taxon>Pezizomycetes</taxon>
        <taxon>Pezizales</taxon>
        <taxon>Discinaceae</taxon>
        <taxon>Discina</taxon>
    </lineage>
</organism>
<evidence type="ECO:0000259" key="2">
    <source>
        <dbReference type="Pfam" id="PF09429"/>
    </source>
</evidence>
<reference evidence="3 4" key="1">
    <citation type="submission" date="2024-02" db="EMBL/GenBank/DDBJ databases">
        <title>Discinaceae phylogenomics.</title>
        <authorList>
            <person name="Dirks A.C."/>
            <person name="James T.Y."/>
        </authorList>
    </citation>
    <scope>NUCLEOTIDE SEQUENCE [LARGE SCALE GENOMIC DNA]</scope>
    <source>
        <strain evidence="3 4">ACD0624</strain>
    </source>
</reference>
<feature type="compositionally biased region" description="Basic residues" evidence="1">
    <location>
        <begin position="1"/>
        <end position="15"/>
    </location>
</feature>
<feature type="compositionally biased region" description="Basic and acidic residues" evidence="1">
    <location>
        <begin position="163"/>
        <end position="176"/>
    </location>
</feature>
<feature type="compositionally biased region" description="Basic and acidic residues" evidence="1">
    <location>
        <begin position="16"/>
        <end position="36"/>
    </location>
</feature>
<dbReference type="EMBL" id="JBBBZM010000057">
    <property type="protein sequence ID" value="KAL0636034.1"/>
    <property type="molecule type" value="Genomic_DNA"/>
</dbReference>
<dbReference type="Pfam" id="PF09429">
    <property type="entry name" value="Wbp11"/>
    <property type="match status" value="1"/>
</dbReference>
<sequence>MQAWHKKEKQKQIKKGKVEKSKIRTEKLARRNPDRIQKQIDELKALEESGRISTHDRKQLQELEKDLAAVKKAKETLGPQLEEEKAKKKAAEGDQRKGGSQQTGTKRTADSELSSNFQRRGPGRPQFNQADDSDSGESTASSVRNIPMPEGTPPPLHNQKPPVEPEKGPRQPHELPSKPTAPIVQTTYESAPVLRDLRKEATAFVPAIVKRNIEAQKAKEERAVEYASAEERVNQNEGGNMAKKINAAPDVDDEFTRFQAEMEEVEDEET</sequence>
<feature type="region of interest" description="Disordered" evidence="1">
    <location>
        <begin position="74"/>
        <end position="187"/>
    </location>
</feature>